<dbReference type="Gene3D" id="1.10.3080.10">
    <property type="entry name" value="Clc chloride channel"/>
    <property type="match status" value="1"/>
</dbReference>
<evidence type="ECO:0000256" key="7">
    <source>
        <dbReference type="ARBA" id="ARBA00023173"/>
    </source>
</evidence>
<feature type="transmembrane region" description="Helical" evidence="11">
    <location>
        <begin position="277"/>
        <end position="295"/>
    </location>
</feature>
<evidence type="ECO:0000256" key="11">
    <source>
        <dbReference type="SAM" id="Phobius"/>
    </source>
</evidence>
<comment type="subcellular location">
    <subcellularLocation>
        <location evidence="1">Membrane</location>
        <topology evidence="1">Multi-pass membrane protein</topology>
    </subcellularLocation>
</comment>
<dbReference type="SMART" id="SM00116">
    <property type="entry name" value="CBS"/>
    <property type="match status" value="2"/>
</dbReference>
<gene>
    <name evidence="13" type="ORF">IAC51_01280</name>
</gene>
<organism evidence="13 14">
    <name type="scientific">Candidatus Aphodosoma intestinipullorum</name>
    <dbReference type="NCBI Taxonomy" id="2840674"/>
    <lineage>
        <taxon>Bacteria</taxon>
        <taxon>Pseudomonadati</taxon>
        <taxon>Bacteroidota</taxon>
        <taxon>Bacteroidia</taxon>
        <taxon>Bacteroidales</taxon>
        <taxon>Candidatus Aphodosoma</taxon>
    </lineage>
</organism>
<feature type="transmembrane region" description="Helical" evidence="11">
    <location>
        <begin position="417"/>
        <end position="437"/>
    </location>
</feature>
<dbReference type="SUPFAM" id="SSF54631">
    <property type="entry name" value="CBS-domain pair"/>
    <property type="match status" value="1"/>
</dbReference>
<dbReference type="PRINTS" id="PR00762">
    <property type="entry name" value="CLCHANNEL"/>
</dbReference>
<evidence type="ECO:0000256" key="6">
    <source>
        <dbReference type="ARBA" id="ARBA00023136"/>
    </source>
</evidence>
<reference evidence="13" key="2">
    <citation type="journal article" date="2021" name="PeerJ">
        <title>Extensive microbial diversity within the chicken gut microbiome revealed by metagenomics and culture.</title>
        <authorList>
            <person name="Gilroy R."/>
            <person name="Ravi A."/>
            <person name="Getino M."/>
            <person name="Pursley I."/>
            <person name="Horton D.L."/>
            <person name="Alikhan N.F."/>
            <person name="Baker D."/>
            <person name="Gharbi K."/>
            <person name="Hall N."/>
            <person name="Watson M."/>
            <person name="Adriaenssens E.M."/>
            <person name="Foster-Nyarko E."/>
            <person name="Jarju S."/>
            <person name="Secka A."/>
            <person name="Antonio M."/>
            <person name="Oren A."/>
            <person name="Chaudhuri R.R."/>
            <person name="La Ragione R."/>
            <person name="Hildebrand F."/>
            <person name="Pallen M.J."/>
        </authorList>
    </citation>
    <scope>NUCLEOTIDE SEQUENCE</scope>
    <source>
        <strain evidence="13">3924</strain>
    </source>
</reference>
<name>A0A940DI29_9BACT</name>
<feature type="domain" description="CBS" evidence="12">
    <location>
        <begin position="472"/>
        <end position="532"/>
    </location>
</feature>
<evidence type="ECO:0000259" key="12">
    <source>
        <dbReference type="PROSITE" id="PS51371"/>
    </source>
</evidence>
<dbReference type="Pfam" id="PF00654">
    <property type="entry name" value="Voltage_CLC"/>
    <property type="match status" value="1"/>
</dbReference>
<evidence type="ECO:0000256" key="10">
    <source>
        <dbReference type="PROSITE-ProRule" id="PRU00703"/>
    </source>
</evidence>
<keyword evidence="3 11" id="KW-0812">Transmembrane</keyword>
<protein>
    <submittedName>
        <fullName evidence="13">Chloride channel protein</fullName>
    </submittedName>
</protein>
<accession>A0A940DI29</accession>
<proteinExistence type="predicted"/>
<dbReference type="InterPro" id="IPR001807">
    <property type="entry name" value="ClC"/>
</dbReference>
<keyword evidence="5" id="KW-0406">Ion transport</keyword>
<dbReference type="PANTHER" id="PTHR43427:SF6">
    <property type="entry name" value="CHLORIDE CHANNEL PROTEIN CLC-E"/>
    <property type="match status" value="1"/>
</dbReference>
<dbReference type="Pfam" id="PF00571">
    <property type="entry name" value="CBS"/>
    <property type="match status" value="2"/>
</dbReference>
<dbReference type="Proteomes" id="UP000712007">
    <property type="component" value="Unassembled WGS sequence"/>
</dbReference>
<dbReference type="PANTHER" id="PTHR43427">
    <property type="entry name" value="CHLORIDE CHANNEL PROTEIN CLC-E"/>
    <property type="match status" value="1"/>
</dbReference>
<evidence type="ECO:0000256" key="2">
    <source>
        <dbReference type="ARBA" id="ARBA00022448"/>
    </source>
</evidence>
<dbReference type="InterPro" id="IPR050368">
    <property type="entry name" value="ClC-type_chloride_channel"/>
</dbReference>
<dbReference type="GO" id="GO:0005254">
    <property type="term" value="F:chloride channel activity"/>
    <property type="evidence" value="ECO:0007669"/>
    <property type="project" value="UniProtKB-KW"/>
</dbReference>
<dbReference type="InterPro" id="IPR014743">
    <property type="entry name" value="Cl-channel_core"/>
</dbReference>
<dbReference type="AlphaFoldDB" id="A0A940DI29"/>
<keyword evidence="4 11" id="KW-1133">Transmembrane helix</keyword>
<dbReference type="EMBL" id="JADIMV010000024">
    <property type="protein sequence ID" value="MBO8439264.1"/>
    <property type="molecule type" value="Genomic_DNA"/>
</dbReference>
<comment type="caution">
    <text evidence="13">The sequence shown here is derived from an EMBL/GenBank/DDBJ whole genome shotgun (WGS) entry which is preliminary data.</text>
</comment>
<feature type="transmembrane region" description="Helical" evidence="11">
    <location>
        <begin position="202"/>
        <end position="219"/>
    </location>
</feature>
<keyword evidence="8" id="KW-0868">Chloride</keyword>
<feature type="transmembrane region" description="Helical" evidence="11">
    <location>
        <begin position="29"/>
        <end position="48"/>
    </location>
</feature>
<sequence>MKYKIKLLTEEQYMKMLHWRERHIKEKHFILILAFVTGVGCAVAAYLLKSAIHLVQNFVTSMIDIDEVNFWYLAFPAIGIALASMYVRYIVKDDISHGVTKILYAISQHKAIIKLHNCWSSIVASSITIGFGGSVGAEAPIVLTGSAIGSNLGQIFKLDQKTLMLLVGCGAAGAIGGIFKAPIAGVAFVMEVLLLDLTMTSIVPLLIASVTATAFSYLMMGDEVMFHFDSYAPFALDRVPYIIILGIVSGLVSLYFTRGMNALESMFRKIKKPYQKILVGGTMLGLLIFLFPPLYGEGYDTISALLSGESDSLFNQSLLYQYRTQTWAILTYLPLIVFFKIFASTATNGAGGTGGIFAPSLFVGCITGFVVAEVLNLLGVFIPYQNFAFAGMAGLMSAVMHAPLTGTFLIAELTGGYDLFMTLMITSVVAYLTIIVFEPHSLYAMRLAKKGELLTHHKDRAVLTLMKMDNVIETDLQTVTPKMTLGEMVKVIAKSNRNIFPVVSPDTGRLLGILSLDEVRNIMFRPELYNRFTVQELMVSPPAKILSDMPMEKVMDIFENTGAWNLPVVDNARDERYMGFVSKSKIFNTYRHLLVHFSEE</sequence>
<feature type="domain" description="CBS" evidence="12">
    <location>
        <begin position="538"/>
        <end position="599"/>
    </location>
</feature>
<dbReference type="InterPro" id="IPR000644">
    <property type="entry name" value="CBS_dom"/>
</dbReference>
<evidence type="ECO:0000256" key="9">
    <source>
        <dbReference type="ARBA" id="ARBA00023303"/>
    </source>
</evidence>
<evidence type="ECO:0000256" key="4">
    <source>
        <dbReference type="ARBA" id="ARBA00022989"/>
    </source>
</evidence>
<keyword evidence="6 11" id="KW-0472">Membrane</keyword>
<feature type="transmembrane region" description="Helical" evidence="11">
    <location>
        <begin position="239"/>
        <end position="256"/>
    </location>
</feature>
<keyword evidence="10" id="KW-0129">CBS domain</keyword>
<evidence type="ECO:0000256" key="5">
    <source>
        <dbReference type="ARBA" id="ARBA00023065"/>
    </source>
</evidence>
<feature type="transmembrane region" description="Helical" evidence="11">
    <location>
        <begin position="355"/>
        <end position="382"/>
    </location>
</feature>
<reference evidence="13" key="1">
    <citation type="submission" date="2020-10" db="EMBL/GenBank/DDBJ databases">
        <authorList>
            <person name="Gilroy R."/>
        </authorList>
    </citation>
    <scope>NUCLEOTIDE SEQUENCE</scope>
    <source>
        <strain evidence="13">3924</strain>
    </source>
</reference>
<evidence type="ECO:0000313" key="14">
    <source>
        <dbReference type="Proteomes" id="UP000712007"/>
    </source>
</evidence>
<keyword evidence="7" id="KW-0869">Chloride channel</keyword>
<evidence type="ECO:0000313" key="13">
    <source>
        <dbReference type="EMBL" id="MBO8439264.1"/>
    </source>
</evidence>
<keyword evidence="2" id="KW-0813">Transport</keyword>
<feature type="transmembrane region" description="Helical" evidence="11">
    <location>
        <begin position="118"/>
        <end position="143"/>
    </location>
</feature>
<dbReference type="CDD" id="cd00400">
    <property type="entry name" value="Voltage_gated_ClC"/>
    <property type="match status" value="1"/>
</dbReference>
<feature type="transmembrane region" description="Helical" evidence="11">
    <location>
        <begin position="68"/>
        <end position="91"/>
    </location>
</feature>
<dbReference type="GO" id="GO:0034707">
    <property type="term" value="C:chloride channel complex"/>
    <property type="evidence" value="ECO:0007669"/>
    <property type="project" value="UniProtKB-KW"/>
</dbReference>
<dbReference type="SUPFAM" id="SSF81340">
    <property type="entry name" value="Clc chloride channel"/>
    <property type="match status" value="1"/>
</dbReference>
<evidence type="ECO:0000256" key="1">
    <source>
        <dbReference type="ARBA" id="ARBA00004141"/>
    </source>
</evidence>
<evidence type="ECO:0000256" key="3">
    <source>
        <dbReference type="ARBA" id="ARBA00022692"/>
    </source>
</evidence>
<dbReference type="Gene3D" id="3.10.580.10">
    <property type="entry name" value="CBS-domain"/>
    <property type="match status" value="1"/>
</dbReference>
<evidence type="ECO:0000256" key="8">
    <source>
        <dbReference type="ARBA" id="ARBA00023214"/>
    </source>
</evidence>
<feature type="transmembrane region" description="Helical" evidence="11">
    <location>
        <begin position="324"/>
        <end position="343"/>
    </location>
</feature>
<keyword evidence="9" id="KW-0407">Ion channel</keyword>
<dbReference type="InterPro" id="IPR046342">
    <property type="entry name" value="CBS_dom_sf"/>
</dbReference>
<feature type="transmembrane region" description="Helical" evidence="11">
    <location>
        <begin position="163"/>
        <end position="190"/>
    </location>
</feature>
<dbReference type="PROSITE" id="PS51371">
    <property type="entry name" value="CBS"/>
    <property type="match status" value="2"/>
</dbReference>
<feature type="transmembrane region" description="Helical" evidence="11">
    <location>
        <begin position="388"/>
        <end position="410"/>
    </location>
</feature>